<reference evidence="1" key="1">
    <citation type="journal article" date="2010" name="Science">
        <title>Plasticity of animal genome architecture unmasked by rapid evolution of a pelagic tunicate.</title>
        <authorList>
            <person name="Denoeud F."/>
            <person name="Henriet S."/>
            <person name="Mungpakdee S."/>
            <person name="Aury J.M."/>
            <person name="Da Silva C."/>
            <person name="Brinkmann H."/>
            <person name="Mikhaleva J."/>
            <person name="Olsen L.C."/>
            <person name="Jubin C."/>
            <person name="Canestro C."/>
            <person name="Bouquet J.M."/>
            <person name="Danks G."/>
            <person name="Poulain J."/>
            <person name="Campsteijn C."/>
            <person name="Adamski M."/>
            <person name="Cross I."/>
            <person name="Yadetie F."/>
            <person name="Muffato M."/>
            <person name="Louis A."/>
            <person name="Butcher S."/>
            <person name="Tsagkogeorga G."/>
            <person name="Konrad A."/>
            <person name="Singh S."/>
            <person name="Jensen M.F."/>
            <person name="Cong E.H."/>
            <person name="Eikeseth-Otteraa H."/>
            <person name="Noel B."/>
            <person name="Anthouard V."/>
            <person name="Porcel B.M."/>
            <person name="Kachouri-Lafond R."/>
            <person name="Nishino A."/>
            <person name="Ugolini M."/>
            <person name="Chourrout P."/>
            <person name="Nishida H."/>
            <person name="Aasland R."/>
            <person name="Huzurbazar S."/>
            <person name="Westhof E."/>
            <person name="Delsuc F."/>
            <person name="Lehrach H."/>
            <person name="Reinhardt R."/>
            <person name="Weissenbach J."/>
            <person name="Roy S.W."/>
            <person name="Artiguenave F."/>
            <person name="Postlethwait J.H."/>
            <person name="Manak J.R."/>
            <person name="Thompson E.M."/>
            <person name="Jaillon O."/>
            <person name="Du Pasquier L."/>
            <person name="Boudinot P."/>
            <person name="Liberles D.A."/>
            <person name="Volff J.N."/>
            <person name="Philippe H."/>
            <person name="Lenhard B."/>
            <person name="Roest Crollius H."/>
            <person name="Wincker P."/>
            <person name="Chourrout D."/>
        </authorList>
    </citation>
    <scope>NUCLEOTIDE SEQUENCE [LARGE SCALE GENOMIC DNA]</scope>
</reference>
<protein>
    <submittedName>
        <fullName evidence="1">Uncharacterized protein</fullName>
    </submittedName>
</protein>
<dbReference type="Proteomes" id="UP000001307">
    <property type="component" value="Unassembled WGS sequence"/>
</dbReference>
<sequence length="568" mass="65834">MYGKDRKSKTLLLQSKNNVYTKVRRNFPNNKECGCSCDATVVISKNMAVCGHTLALECRDVDEPANEEVKVVNLKNAGARMSKQQLVNLILEASQRQNTTATLVSHILRRRGVRPTEQAEKTIDRRAVKDSIKKLLLTIVRAFLEQKKLDRKIVTKRVIKATDELNEQVGQSRTAVFTISKLMLLLMHSCFIRDLQLEKEIWIVDLVALFLNERLFGRNEFSSVISKILLGNHTRRQIVEALVHPMQEAFGAQKWCLFLLRFSDAADHDEYFLLLALGKVAVEDLLASETRNFIQEMESKTLKCIYERFIIANFDCDFNTVPASAYFEEPSGSVANRLMQYLLDKNTLADVDEMFRVLPMLPDEIDIFTRVLSRTAPNITAESAARIKLPKLFLKKYLKVFLANSTFSYNFFLIIANSLFTNFSENDVSLSFTQTSSFKKVAEYFCSRFIYEPLSQERYTLWYEPIIWALCIQQQKFEKRNIIEAVVNHPVYHLGSAWCCRRCFKPQRGSKDSRISCFNVCSRLLETFGQNVFRNVEKKNICAFFRDFKERENYDFWNDHNNLFSNTS</sequence>
<evidence type="ECO:0000313" key="2">
    <source>
        <dbReference type="Proteomes" id="UP000001307"/>
    </source>
</evidence>
<organism evidence="1">
    <name type="scientific">Oikopleura dioica</name>
    <name type="common">Tunicate</name>
    <dbReference type="NCBI Taxonomy" id="34765"/>
    <lineage>
        <taxon>Eukaryota</taxon>
        <taxon>Metazoa</taxon>
        <taxon>Chordata</taxon>
        <taxon>Tunicata</taxon>
        <taxon>Appendicularia</taxon>
        <taxon>Copelata</taxon>
        <taxon>Oikopleuridae</taxon>
        <taxon>Oikopleura</taxon>
    </lineage>
</organism>
<name>E4XAN9_OIKDI</name>
<dbReference type="EMBL" id="FN653032">
    <property type="protein sequence ID" value="CBY08552.1"/>
    <property type="molecule type" value="Genomic_DNA"/>
</dbReference>
<dbReference type="AlphaFoldDB" id="E4XAN9"/>
<evidence type="ECO:0000313" key="1">
    <source>
        <dbReference type="EMBL" id="CBY08552.1"/>
    </source>
</evidence>
<gene>
    <name evidence="1" type="ORF">GSOID_T00005128001</name>
</gene>
<dbReference type="OrthoDB" id="10474574at2759"/>
<proteinExistence type="predicted"/>
<accession>E4XAN9</accession>
<keyword evidence="2" id="KW-1185">Reference proteome</keyword>
<dbReference type="InParanoid" id="E4XAN9"/>